<feature type="transmembrane region" description="Helical" evidence="1">
    <location>
        <begin position="232"/>
        <end position="251"/>
    </location>
</feature>
<protein>
    <submittedName>
        <fullName evidence="2">Uncharacterized protein</fullName>
    </submittedName>
</protein>
<dbReference type="RefSeq" id="XP_024744450.1">
    <property type="nucleotide sequence ID" value="XM_024886271.1"/>
</dbReference>
<dbReference type="GeneID" id="36594348"/>
<dbReference type="Proteomes" id="UP000235371">
    <property type="component" value="Unassembled WGS sequence"/>
</dbReference>
<accession>A0A2J6TWY4</accession>
<sequence>MSFPSRSNTGDRSRGLSTIVSQGIAGLLVKIITLPYYRFFNFNTLKPIQQIGQQTVRREHHTAILASLARWRERKIEELQFISIACVTITAVITASFSWNTVASAHWTAPGFWYASLTFSICGILLAAQQVAAFSLLGPFPENPSADGARKAILRYLPHMLQKTSRQVSQNEARNSEYDLGEWTVRWKMVFTWQVPMMFMAYSFLCYIIGLTVMACSPLLQRQPWGPESNVAIAYLSTFGVGYGIFIYCSLMGYEQMDVDAGFGIRDDDTPHVVPPKGEGSGAWRSV</sequence>
<keyword evidence="1" id="KW-1133">Transmembrane helix</keyword>
<keyword evidence="3" id="KW-1185">Reference proteome</keyword>
<name>A0A2J6TWY4_9HELO</name>
<dbReference type="OrthoDB" id="630895at2759"/>
<feature type="transmembrane region" description="Helical" evidence="1">
    <location>
        <begin position="111"/>
        <end position="128"/>
    </location>
</feature>
<dbReference type="InParanoid" id="A0A2J6TWY4"/>
<keyword evidence="1" id="KW-0812">Transmembrane</keyword>
<gene>
    <name evidence="2" type="ORF">K444DRAFT_658563</name>
</gene>
<feature type="transmembrane region" description="Helical" evidence="1">
    <location>
        <begin position="199"/>
        <end position="220"/>
    </location>
</feature>
<reference evidence="2 3" key="1">
    <citation type="submission" date="2016-04" db="EMBL/GenBank/DDBJ databases">
        <title>A degradative enzymes factory behind the ericoid mycorrhizal symbiosis.</title>
        <authorList>
            <consortium name="DOE Joint Genome Institute"/>
            <person name="Martino E."/>
            <person name="Morin E."/>
            <person name="Grelet G."/>
            <person name="Kuo A."/>
            <person name="Kohler A."/>
            <person name="Daghino S."/>
            <person name="Barry K."/>
            <person name="Choi C."/>
            <person name="Cichocki N."/>
            <person name="Clum A."/>
            <person name="Copeland A."/>
            <person name="Hainaut M."/>
            <person name="Haridas S."/>
            <person name="Labutti K."/>
            <person name="Lindquist E."/>
            <person name="Lipzen A."/>
            <person name="Khouja H.-R."/>
            <person name="Murat C."/>
            <person name="Ohm R."/>
            <person name="Olson A."/>
            <person name="Spatafora J."/>
            <person name="Veneault-Fourrey C."/>
            <person name="Henrissat B."/>
            <person name="Grigoriev I."/>
            <person name="Martin F."/>
            <person name="Perotto S."/>
        </authorList>
    </citation>
    <scope>NUCLEOTIDE SEQUENCE [LARGE SCALE GENOMIC DNA]</scope>
    <source>
        <strain evidence="2 3">E</strain>
    </source>
</reference>
<feature type="transmembrane region" description="Helical" evidence="1">
    <location>
        <begin position="20"/>
        <end position="40"/>
    </location>
</feature>
<evidence type="ECO:0000313" key="2">
    <source>
        <dbReference type="EMBL" id="PMD67546.1"/>
    </source>
</evidence>
<dbReference type="AlphaFoldDB" id="A0A2J6TWY4"/>
<evidence type="ECO:0000313" key="3">
    <source>
        <dbReference type="Proteomes" id="UP000235371"/>
    </source>
</evidence>
<organism evidence="2 3">
    <name type="scientific">Hyaloscypha bicolor E</name>
    <dbReference type="NCBI Taxonomy" id="1095630"/>
    <lineage>
        <taxon>Eukaryota</taxon>
        <taxon>Fungi</taxon>
        <taxon>Dikarya</taxon>
        <taxon>Ascomycota</taxon>
        <taxon>Pezizomycotina</taxon>
        <taxon>Leotiomycetes</taxon>
        <taxon>Helotiales</taxon>
        <taxon>Hyaloscyphaceae</taxon>
        <taxon>Hyaloscypha</taxon>
        <taxon>Hyaloscypha bicolor</taxon>
    </lineage>
</organism>
<dbReference type="EMBL" id="KZ613740">
    <property type="protein sequence ID" value="PMD67546.1"/>
    <property type="molecule type" value="Genomic_DNA"/>
</dbReference>
<evidence type="ECO:0000256" key="1">
    <source>
        <dbReference type="SAM" id="Phobius"/>
    </source>
</evidence>
<proteinExistence type="predicted"/>
<feature type="transmembrane region" description="Helical" evidence="1">
    <location>
        <begin position="79"/>
        <end position="99"/>
    </location>
</feature>
<keyword evidence="1" id="KW-0472">Membrane</keyword>